<dbReference type="SUPFAM" id="SSF56645">
    <property type="entry name" value="Acyl-CoA dehydrogenase NM domain-like"/>
    <property type="match status" value="1"/>
</dbReference>
<dbReference type="InterPro" id="IPR036250">
    <property type="entry name" value="AcylCo_DH-like_C"/>
</dbReference>
<dbReference type="InterPro" id="IPR006091">
    <property type="entry name" value="Acyl-CoA_Oxase/DH_mid-dom"/>
</dbReference>
<dbReference type="PANTHER" id="PTHR48083">
    <property type="entry name" value="MEDIUM-CHAIN SPECIFIC ACYL-COA DEHYDROGENASE, MITOCHONDRIAL-RELATED"/>
    <property type="match status" value="1"/>
</dbReference>
<name>A0A9X1M0L5_9MICC</name>
<evidence type="ECO:0000256" key="3">
    <source>
        <dbReference type="ARBA" id="ARBA00011738"/>
    </source>
</evidence>
<dbReference type="InterPro" id="IPR013786">
    <property type="entry name" value="AcylCoA_DH/ox_N"/>
</dbReference>
<dbReference type="SUPFAM" id="SSF47203">
    <property type="entry name" value="Acyl-CoA dehydrogenase C-terminal domain-like"/>
    <property type="match status" value="1"/>
</dbReference>
<evidence type="ECO:0000259" key="10">
    <source>
        <dbReference type="Pfam" id="PF02771"/>
    </source>
</evidence>
<evidence type="ECO:0000256" key="7">
    <source>
        <dbReference type="RuleBase" id="RU362125"/>
    </source>
</evidence>
<dbReference type="Pfam" id="PF00441">
    <property type="entry name" value="Acyl-CoA_dh_1"/>
    <property type="match status" value="1"/>
</dbReference>
<evidence type="ECO:0000313" key="11">
    <source>
        <dbReference type="EMBL" id="MCC3268522.1"/>
    </source>
</evidence>
<evidence type="ECO:0000259" key="9">
    <source>
        <dbReference type="Pfam" id="PF02770"/>
    </source>
</evidence>
<accession>A0A9X1M0L5</accession>
<proteinExistence type="inferred from homology"/>
<dbReference type="InterPro" id="IPR046373">
    <property type="entry name" value="Acyl-CoA_Oxase/DH_mid-dom_sf"/>
</dbReference>
<organism evidence="11 12">
    <name type="scientific">Arthrobacter gengyunqii</name>
    <dbReference type="NCBI Taxonomy" id="2886940"/>
    <lineage>
        <taxon>Bacteria</taxon>
        <taxon>Bacillati</taxon>
        <taxon>Actinomycetota</taxon>
        <taxon>Actinomycetes</taxon>
        <taxon>Micrococcales</taxon>
        <taxon>Micrococcaceae</taxon>
        <taxon>Arthrobacter</taxon>
    </lineage>
</organism>
<dbReference type="EMBL" id="JAJFZP010000005">
    <property type="protein sequence ID" value="MCC3268522.1"/>
    <property type="molecule type" value="Genomic_DNA"/>
</dbReference>
<dbReference type="InterPro" id="IPR009100">
    <property type="entry name" value="AcylCoA_DH/oxidase_NM_dom_sf"/>
</dbReference>
<reference evidence="11" key="1">
    <citation type="submission" date="2021-10" db="EMBL/GenBank/DDBJ databases">
        <title>Novel species in genus Arthrobacter.</title>
        <authorList>
            <person name="Liu Y."/>
        </authorList>
    </citation>
    <scope>NUCLEOTIDE SEQUENCE</scope>
    <source>
        <strain evidence="11">Zg-Y809</strain>
    </source>
</reference>
<dbReference type="InterPro" id="IPR050741">
    <property type="entry name" value="Acyl-CoA_dehydrogenase"/>
</dbReference>
<dbReference type="Gene3D" id="2.40.110.10">
    <property type="entry name" value="Butyryl-CoA Dehydrogenase, subunit A, domain 2"/>
    <property type="match status" value="1"/>
</dbReference>
<dbReference type="RefSeq" id="WP_227907054.1">
    <property type="nucleotide sequence ID" value="NZ_CP095461.1"/>
</dbReference>
<feature type="domain" description="Acyl-CoA dehydrogenase/oxidase C-terminal" evidence="8">
    <location>
        <begin position="243"/>
        <end position="392"/>
    </location>
</feature>
<comment type="similarity">
    <text evidence="2 7">Belongs to the acyl-CoA dehydrogenase family.</text>
</comment>
<evidence type="ECO:0000259" key="8">
    <source>
        <dbReference type="Pfam" id="PF00441"/>
    </source>
</evidence>
<dbReference type="Proteomes" id="UP001139264">
    <property type="component" value="Unassembled WGS sequence"/>
</dbReference>
<feature type="domain" description="Acyl-CoA dehydrogenase/oxidase N-terminal" evidence="10">
    <location>
        <begin position="9"/>
        <end position="119"/>
    </location>
</feature>
<keyword evidence="4 7" id="KW-0285">Flavoprotein</keyword>
<dbReference type="GO" id="GO:0050660">
    <property type="term" value="F:flavin adenine dinucleotide binding"/>
    <property type="evidence" value="ECO:0007669"/>
    <property type="project" value="InterPro"/>
</dbReference>
<evidence type="ECO:0000256" key="2">
    <source>
        <dbReference type="ARBA" id="ARBA00009347"/>
    </source>
</evidence>
<dbReference type="Gene3D" id="1.10.540.10">
    <property type="entry name" value="Acyl-CoA dehydrogenase/oxidase, N-terminal domain"/>
    <property type="match status" value="1"/>
</dbReference>
<keyword evidence="5 7" id="KW-0274">FAD</keyword>
<sequence length="421" mass="45022">MNTLPPNIEDLRLRTRDFIRSVVIPAEPAPGERLSEAERNRLQAAAKSAGVFAPHVAPEYGGQGVPLQFWSPIFQEAGYSLIGPTVLNCQAPDEGNMHMLELIGTPAQKEQYLRPLVSGAARSCFGMTEPHPGAGSDPAALRTSAEKVDGGWVINGHKRFTSGANNAAFCIAMVRTPALEPTADGTFPAAPEGATMLLVDMDTPGVRIGEQISTMDRAIGGGHPHLHFEDVFVPDSAVLGTPGQGFRYAQVRLGPARLTHCMRWLGLARRAMDIALDRTNTREIFGSAMHELGIAQDMLALNVMDLETSDAIITKTAALLQADAKAGSALSSVAKAHTSEAVYRVIDRSLQLCGGDGVSDRLPLASYLNEVRAFRIYDGSNETHKWAIARRASAARRREVEAGAPFQASVDPAASYSSAEG</sequence>
<evidence type="ECO:0000256" key="1">
    <source>
        <dbReference type="ARBA" id="ARBA00001974"/>
    </source>
</evidence>
<dbReference type="PANTHER" id="PTHR48083:SF13">
    <property type="entry name" value="ACYL-COA DEHYDROGENASE FAMILY MEMBER 11"/>
    <property type="match status" value="1"/>
</dbReference>
<dbReference type="AlphaFoldDB" id="A0A9X1M0L5"/>
<dbReference type="Pfam" id="PF02771">
    <property type="entry name" value="Acyl-CoA_dh_N"/>
    <property type="match status" value="1"/>
</dbReference>
<keyword evidence="6 7" id="KW-0560">Oxidoreductase</keyword>
<dbReference type="GO" id="GO:0005737">
    <property type="term" value="C:cytoplasm"/>
    <property type="evidence" value="ECO:0007669"/>
    <property type="project" value="TreeGrafter"/>
</dbReference>
<comment type="subunit">
    <text evidence="3">Homodimer.</text>
</comment>
<dbReference type="GO" id="GO:0033539">
    <property type="term" value="P:fatty acid beta-oxidation using acyl-CoA dehydrogenase"/>
    <property type="evidence" value="ECO:0007669"/>
    <property type="project" value="TreeGrafter"/>
</dbReference>
<protein>
    <submittedName>
        <fullName evidence="11">Acyl-CoA dehydrogenase family protein</fullName>
    </submittedName>
</protein>
<evidence type="ECO:0000313" key="12">
    <source>
        <dbReference type="Proteomes" id="UP001139264"/>
    </source>
</evidence>
<evidence type="ECO:0000256" key="4">
    <source>
        <dbReference type="ARBA" id="ARBA00022630"/>
    </source>
</evidence>
<dbReference type="Gene3D" id="1.20.140.10">
    <property type="entry name" value="Butyryl-CoA Dehydrogenase, subunit A, domain 3"/>
    <property type="match status" value="1"/>
</dbReference>
<evidence type="ECO:0000256" key="5">
    <source>
        <dbReference type="ARBA" id="ARBA00022827"/>
    </source>
</evidence>
<dbReference type="InterPro" id="IPR009075">
    <property type="entry name" value="AcylCo_DH/oxidase_C"/>
</dbReference>
<feature type="domain" description="Acyl-CoA oxidase/dehydrogenase middle" evidence="9">
    <location>
        <begin position="124"/>
        <end position="231"/>
    </location>
</feature>
<comment type="caution">
    <text evidence="11">The sequence shown here is derived from an EMBL/GenBank/DDBJ whole genome shotgun (WGS) entry which is preliminary data.</text>
</comment>
<dbReference type="Pfam" id="PF02770">
    <property type="entry name" value="Acyl-CoA_dh_M"/>
    <property type="match status" value="1"/>
</dbReference>
<dbReference type="InterPro" id="IPR037069">
    <property type="entry name" value="AcylCoA_DH/ox_N_sf"/>
</dbReference>
<evidence type="ECO:0000256" key="6">
    <source>
        <dbReference type="ARBA" id="ARBA00023002"/>
    </source>
</evidence>
<gene>
    <name evidence="11" type="ORF">LJ751_03980</name>
</gene>
<dbReference type="GO" id="GO:0003995">
    <property type="term" value="F:acyl-CoA dehydrogenase activity"/>
    <property type="evidence" value="ECO:0007669"/>
    <property type="project" value="TreeGrafter"/>
</dbReference>
<comment type="cofactor">
    <cofactor evidence="1 7">
        <name>FAD</name>
        <dbReference type="ChEBI" id="CHEBI:57692"/>
    </cofactor>
</comment>